<evidence type="ECO:0000256" key="14">
    <source>
        <dbReference type="ARBA" id="ARBA00045102"/>
    </source>
</evidence>
<organism evidence="18 19">
    <name type="scientific">Ogataea polymorpha</name>
    <dbReference type="NCBI Taxonomy" id="460523"/>
    <lineage>
        <taxon>Eukaryota</taxon>
        <taxon>Fungi</taxon>
        <taxon>Dikarya</taxon>
        <taxon>Ascomycota</taxon>
        <taxon>Saccharomycotina</taxon>
        <taxon>Pichiomycetes</taxon>
        <taxon>Pichiales</taxon>
        <taxon>Pichiaceae</taxon>
        <taxon>Ogataea</taxon>
    </lineage>
</organism>
<evidence type="ECO:0000256" key="7">
    <source>
        <dbReference type="ARBA" id="ARBA00022692"/>
    </source>
</evidence>
<dbReference type="InterPro" id="IPR016093">
    <property type="entry name" value="MIR_motif"/>
</dbReference>
<dbReference type="Pfam" id="PF02366">
    <property type="entry name" value="PMT"/>
    <property type="match status" value="1"/>
</dbReference>
<feature type="transmembrane region" description="Helical" evidence="15">
    <location>
        <begin position="658"/>
        <end position="677"/>
    </location>
</feature>
<evidence type="ECO:0000256" key="8">
    <source>
        <dbReference type="ARBA" id="ARBA00022737"/>
    </source>
</evidence>
<dbReference type="SMART" id="SM00472">
    <property type="entry name" value="MIR"/>
    <property type="match status" value="3"/>
</dbReference>
<dbReference type="GO" id="GO:0004169">
    <property type="term" value="F:dolichyl-phosphate-mannose-protein mannosyltransferase activity"/>
    <property type="evidence" value="ECO:0007669"/>
    <property type="project" value="UniProtKB-UniRule"/>
</dbReference>
<evidence type="ECO:0000259" key="17">
    <source>
        <dbReference type="PROSITE" id="PS50919"/>
    </source>
</evidence>
<feature type="transmembrane region" description="Helical" evidence="15">
    <location>
        <begin position="235"/>
        <end position="254"/>
    </location>
</feature>
<dbReference type="InterPro" id="IPR027005">
    <property type="entry name" value="PMT-like"/>
</dbReference>
<evidence type="ECO:0000256" key="13">
    <source>
        <dbReference type="ARBA" id="ARBA00045085"/>
    </source>
</evidence>
<evidence type="ECO:0000256" key="15">
    <source>
        <dbReference type="RuleBase" id="RU367007"/>
    </source>
</evidence>
<protein>
    <recommendedName>
        <fullName evidence="4 15">Dolichyl-phosphate-mannose--protein mannosyltransferase</fullName>
        <ecNumber evidence="4 15">2.4.1.109</ecNumber>
    </recommendedName>
</protein>
<feature type="transmembrane region" description="Helical" evidence="15">
    <location>
        <begin position="684"/>
        <end position="701"/>
    </location>
</feature>
<evidence type="ECO:0000256" key="9">
    <source>
        <dbReference type="ARBA" id="ARBA00022824"/>
    </source>
</evidence>
<comment type="catalytic activity">
    <reaction evidence="13 15">
        <text>a di-trans,poly-cis-dolichyl beta-D-mannosyl phosphate + L-threonyl-[protein] = 3-O-(alpha-D-mannosyl)-L-threonyl-[protein] + a di-trans,poly-cis-dolichyl phosphate + H(+)</text>
        <dbReference type="Rhea" id="RHEA:53396"/>
        <dbReference type="Rhea" id="RHEA-COMP:11060"/>
        <dbReference type="Rhea" id="RHEA-COMP:13547"/>
        <dbReference type="Rhea" id="RHEA-COMP:19498"/>
        <dbReference type="Rhea" id="RHEA-COMP:19501"/>
        <dbReference type="ChEBI" id="CHEBI:15378"/>
        <dbReference type="ChEBI" id="CHEBI:30013"/>
        <dbReference type="ChEBI" id="CHEBI:57683"/>
        <dbReference type="ChEBI" id="CHEBI:58211"/>
        <dbReference type="ChEBI" id="CHEBI:137323"/>
        <dbReference type="EC" id="2.4.1.109"/>
    </reaction>
</comment>
<feature type="domain" description="MIR" evidence="17">
    <location>
        <begin position="456"/>
        <end position="512"/>
    </location>
</feature>
<accession>A0A9P8P5D0</accession>
<feature type="transmembrane region" description="Helical" evidence="15">
    <location>
        <begin position="163"/>
        <end position="187"/>
    </location>
</feature>
<dbReference type="SUPFAM" id="SSF82109">
    <property type="entry name" value="MIR domain"/>
    <property type="match status" value="1"/>
</dbReference>
<evidence type="ECO:0000256" key="1">
    <source>
        <dbReference type="ARBA" id="ARBA00004477"/>
    </source>
</evidence>
<dbReference type="Pfam" id="PF02815">
    <property type="entry name" value="MIR"/>
    <property type="match status" value="1"/>
</dbReference>
<dbReference type="InterPro" id="IPR036300">
    <property type="entry name" value="MIR_dom_sf"/>
</dbReference>
<evidence type="ECO:0000256" key="2">
    <source>
        <dbReference type="ARBA" id="ARBA00004922"/>
    </source>
</evidence>
<dbReference type="PROSITE" id="PS50919">
    <property type="entry name" value="MIR"/>
    <property type="match status" value="3"/>
</dbReference>
<feature type="transmembrane region" description="Helical" evidence="15">
    <location>
        <begin position="274"/>
        <end position="298"/>
    </location>
</feature>
<comment type="subcellular location">
    <subcellularLocation>
        <location evidence="1 15">Endoplasmic reticulum membrane</location>
        <topology evidence="1 15">Multi-pass membrane protein</topology>
    </subcellularLocation>
</comment>
<dbReference type="InterPro" id="IPR032421">
    <property type="entry name" value="PMT_4TMC"/>
</dbReference>
<keyword evidence="5 15" id="KW-0328">Glycosyltransferase</keyword>
<evidence type="ECO:0000256" key="5">
    <source>
        <dbReference type="ARBA" id="ARBA00022676"/>
    </source>
</evidence>
<evidence type="ECO:0000256" key="11">
    <source>
        <dbReference type="ARBA" id="ARBA00023136"/>
    </source>
</evidence>
<dbReference type="Gene3D" id="2.80.10.50">
    <property type="match status" value="1"/>
</dbReference>
<keyword evidence="7 15" id="KW-0812">Transmembrane</keyword>
<reference evidence="18" key="1">
    <citation type="journal article" date="2021" name="Open Biol.">
        <title>Shared evolutionary footprints suggest mitochondrial oxidative damage underlies multiple complex I losses in fungi.</title>
        <authorList>
            <person name="Schikora-Tamarit M.A."/>
            <person name="Marcet-Houben M."/>
            <person name="Nosek J."/>
            <person name="Gabaldon T."/>
        </authorList>
    </citation>
    <scope>NUCLEOTIDE SEQUENCE</scope>
    <source>
        <strain evidence="18">NCAIM Y.01608</strain>
    </source>
</reference>
<dbReference type="AlphaFoldDB" id="A0A9P8P5D0"/>
<evidence type="ECO:0000256" key="12">
    <source>
        <dbReference type="ARBA" id="ARBA00023180"/>
    </source>
</evidence>
<keyword evidence="11 15" id="KW-0472">Membrane</keyword>
<keyword evidence="8" id="KW-0677">Repeat</keyword>
<dbReference type="InterPro" id="IPR003342">
    <property type="entry name" value="ArnT-like_N"/>
</dbReference>
<dbReference type="PANTHER" id="PTHR10050:SF50">
    <property type="entry name" value="DOLICHYL-PHOSPHATE-MANNOSE--PROTEIN MANNOSYLTRANSFERASE 1-RELATED"/>
    <property type="match status" value="1"/>
</dbReference>
<evidence type="ECO:0000256" key="10">
    <source>
        <dbReference type="ARBA" id="ARBA00022989"/>
    </source>
</evidence>
<comment type="function">
    <text evidence="15">Transfers mannose from Dol-P-mannose to Ser or Thr residues on proteins.</text>
</comment>
<feature type="transmembrane region" description="Helical" evidence="15">
    <location>
        <begin position="620"/>
        <end position="638"/>
    </location>
</feature>
<dbReference type="Pfam" id="PF16192">
    <property type="entry name" value="PMT_4TMC"/>
    <property type="match status" value="1"/>
</dbReference>
<evidence type="ECO:0000313" key="18">
    <source>
        <dbReference type="EMBL" id="KAH3665259.1"/>
    </source>
</evidence>
<sequence>MAKKPVKLAPSTTDSTTELPLQPGPVRRYISTTLGPQTMANRRVSSGKEMGLVVLLALFSAVIRLRSLDFPDSVVFDEVHFGGFARKYILGRFFMDVHPPLAKLLFAAVGALGGFNGKFEFAEIGDKFPDDVPYVLMRQMSALLSVGTVVLMYLTLRTTGCKPLVSFLTSSLLVLESANATISRFILLDSPLLFFIAATTYASSKLNIETPFTLNWWKSLVLTGVGLGLASSSKWVGFFTVAWVGVCCAIKLWFAVGDLRLSAKNIASQTVTKLTVLLGLPAIIYLASFAIHLSLLPYEGDGAAFLSSAFRTSFKDTTVPKTTLADVGIGSVVTLRHVNTNGGYLHSHNHLYEGGSGQQQITLYPHLDDNNKWLVELYNATEEPTAFEPLTDGTKIRLKHLLTHRRLHSHDIRPSVSEIDWQNEASCYGYEGFEGDPNDDFIVEIVKDKSVPGKAQETVKAIDTIFRLRHAMTGCYLFSHETKLPKWGFEQQEVTCAGQGIKPLSYWYIEQNENRFLDPATAEKVSYKELSFLQKMAELHSRMWKINRGLKAPHAFESRPESWPFLQRGISYWKQGDRQVYLLGNPIVWWLSSFLFVPFGLFVVYHVLRWQLGYPLPESSVVFNYSLNTLQFLLGWFIHYYPSFLMDRQLFLHHYLPALYFGILTLGQSFEVIYSAVLKKRKSVAIVLFLAVFAAAAHMFVKRSPIVYGSSWTKSACEAARMLNWDFDCRIYPEELPQTAGLKDEL</sequence>
<feature type="domain" description="MIR" evidence="17">
    <location>
        <begin position="387"/>
        <end position="446"/>
    </location>
</feature>
<reference evidence="18" key="2">
    <citation type="submission" date="2021-01" db="EMBL/GenBank/DDBJ databases">
        <authorList>
            <person name="Schikora-Tamarit M.A."/>
        </authorList>
    </citation>
    <scope>NUCLEOTIDE SEQUENCE</scope>
    <source>
        <strain evidence="18">NCAIM Y.01608</strain>
    </source>
</reference>
<evidence type="ECO:0000256" key="16">
    <source>
        <dbReference type="SAM" id="MobiDB-lite"/>
    </source>
</evidence>
<feature type="transmembrane region" description="Helical" evidence="15">
    <location>
        <begin position="587"/>
        <end position="608"/>
    </location>
</feature>
<evidence type="ECO:0000256" key="4">
    <source>
        <dbReference type="ARBA" id="ARBA00012839"/>
    </source>
</evidence>
<keyword evidence="6 15" id="KW-0808">Transferase</keyword>
<dbReference type="Proteomes" id="UP000788993">
    <property type="component" value="Unassembled WGS sequence"/>
</dbReference>
<dbReference type="FunFam" id="2.80.10.50:FF:000034">
    <property type="entry name" value="Dolichyl-phosphate-mannose-protein mannosyltransferase 1"/>
    <property type="match status" value="1"/>
</dbReference>
<evidence type="ECO:0000256" key="3">
    <source>
        <dbReference type="ARBA" id="ARBA00007222"/>
    </source>
</evidence>
<comment type="catalytic activity">
    <reaction evidence="14 15">
        <text>a di-trans,poly-cis-dolichyl beta-D-mannosyl phosphate + L-seryl-[protein] = 3-O-(alpha-D-mannosyl)-L-seryl-[protein] + a di-trans,poly-cis-dolichyl phosphate + H(+)</text>
        <dbReference type="Rhea" id="RHEA:17377"/>
        <dbReference type="Rhea" id="RHEA-COMP:9863"/>
        <dbReference type="Rhea" id="RHEA-COMP:13546"/>
        <dbReference type="Rhea" id="RHEA-COMP:19498"/>
        <dbReference type="Rhea" id="RHEA-COMP:19501"/>
        <dbReference type="ChEBI" id="CHEBI:15378"/>
        <dbReference type="ChEBI" id="CHEBI:29999"/>
        <dbReference type="ChEBI" id="CHEBI:57683"/>
        <dbReference type="ChEBI" id="CHEBI:58211"/>
        <dbReference type="ChEBI" id="CHEBI:137321"/>
        <dbReference type="EC" id="2.4.1.109"/>
    </reaction>
</comment>
<comment type="caution">
    <text evidence="18">The sequence shown here is derived from an EMBL/GenBank/DDBJ whole genome shotgun (WGS) entry which is preliminary data.</text>
</comment>
<dbReference type="CDD" id="cd23283">
    <property type="entry name" value="beta-trefoil_MIR_PMT1-like"/>
    <property type="match status" value="1"/>
</dbReference>
<dbReference type="PANTHER" id="PTHR10050">
    <property type="entry name" value="DOLICHYL-PHOSPHATE-MANNOSE--PROTEIN MANNOSYLTRANSFERASE"/>
    <property type="match status" value="1"/>
</dbReference>
<comment type="pathway">
    <text evidence="2 15">Protein modification; protein glycosylation.</text>
</comment>
<keyword evidence="9 15" id="KW-0256">Endoplasmic reticulum</keyword>
<comment type="similarity">
    <text evidence="3 15">Belongs to the glycosyltransferase 39 family.</text>
</comment>
<keyword evidence="10 15" id="KW-1133">Transmembrane helix</keyword>
<feature type="compositionally biased region" description="Polar residues" evidence="16">
    <location>
        <begin position="10"/>
        <end position="19"/>
    </location>
</feature>
<keyword evidence="19" id="KW-1185">Reference proteome</keyword>
<proteinExistence type="inferred from homology"/>
<evidence type="ECO:0000313" key="19">
    <source>
        <dbReference type="Proteomes" id="UP000788993"/>
    </source>
</evidence>
<feature type="domain" description="MIR" evidence="17">
    <location>
        <begin position="324"/>
        <end position="378"/>
    </location>
</feature>
<name>A0A9P8P5D0_9ASCO</name>
<dbReference type="EMBL" id="JAEUBD010001178">
    <property type="protein sequence ID" value="KAH3665259.1"/>
    <property type="molecule type" value="Genomic_DNA"/>
</dbReference>
<feature type="transmembrane region" description="Helical" evidence="15">
    <location>
        <begin position="136"/>
        <end position="156"/>
    </location>
</feature>
<dbReference type="GO" id="GO:0031502">
    <property type="term" value="C:dolichyl-phosphate-mannose-protein mannosyltransferase complex"/>
    <property type="evidence" value="ECO:0007669"/>
    <property type="project" value="UniProtKB-ARBA"/>
</dbReference>
<gene>
    <name evidence="18" type="ORF">OGATHE_004074</name>
</gene>
<feature type="region of interest" description="Disordered" evidence="16">
    <location>
        <begin position="1"/>
        <end position="22"/>
    </location>
</feature>
<evidence type="ECO:0000256" key="6">
    <source>
        <dbReference type="ARBA" id="ARBA00022679"/>
    </source>
</evidence>
<dbReference type="EC" id="2.4.1.109" evidence="4 15"/>
<keyword evidence="12" id="KW-0325">Glycoprotein</keyword>